<name>A0A0R0KE81_SOYBN</name>
<dbReference type="GO" id="GO:0016705">
    <property type="term" value="F:oxidoreductase activity, acting on paired donors, with incorporation or reduction of molecular oxygen"/>
    <property type="evidence" value="ECO:0007669"/>
    <property type="project" value="InterPro"/>
</dbReference>
<dbReference type="SUPFAM" id="SSF48264">
    <property type="entry name" value="Cytochrome P450"/>
    <property type="match status" value="1"/>
</dbReference>
<evidence type="ECO:0000256" key="6">
    <source>
        <dbReference type="ARBA" id="ARBA00023002"/>
    </source>
</evidence>
<dbReference type="OrthoDB" id="2789670at2759"/>
<dbReference type="OMA" id="MTIRMAY"/>
<comment type="cofactor">
    <cofactor evidence="1">
        <name>heme</name>
        <dbReference type="ChEBI" id="CHEBI:30413"/>
    </cofactor>
</comment>
<dbReference type="InParanoid" id="A0A0R0KE81"/>
<organism evidence="10">
    <name type="scientific">Glycine max</name>
    <name type="common">Soybean</name>
    <name type="synonym">Glycine hispida</name>
    <dbReference type="NCBI Taxonomy" id="3847"/>
    <lineage>
        <taxon>Eukaryota</taxon>
        <taxon>Viridiplantae</taxon>
        <taxon>Streptophyta</taxon>
        <taxon>Embryophyta</taxon>
        <taxon>Tracheophyta</taxon>
        <taxon>Spermatophyta</taxon>
        <taxon>Magnoliopsida</taxon>
        <taxon>eudicotyledons</taxon>
        <taxon>Gunneridae</taxon>
        <taxon>Pentapetalae</taxon>
        <taxon>rosids</taxon>
        <taxon>fabids</taxon>
        <taxon>Fabales</taxon>
        <taxon>Fabaceae</taxon>
        <taxon>Papilionoideae</taxon>
        <taxon>50 kb inversion clade</taxon>
        <taxon>NPAAA clade</taxon>
        <taxon>indigoferoid/millettioid clade</taxon>
        <taxon>Phaseoleae</taxon>
        <taxon>Glycine</taxon>
        <taxon>Glycine subgen. Soja</taxon>
    </lineage>
</organism>
<dbReference type="GO" id="GO:0016020">
    <property type="term" value="C:membrane"/>
    <property type="evidence" value="ECO:0007669"/>
    <property type="project" value="UniProtKB-SubCell"/>
</dbReference>
<keyword evidence="8" id="KW-0503">Monooxygenase</keyword>
<dbReference type="EMBL" id="CM000836">
    <property type="protein sequence ID" value="KRH65374.1"/>
    <property type="molecule type" value="Genomic_DNA"/>
</dbReference>
<evidence type="ECO:0000313" key="12">
    <source>
        <dbReference type="Proteomes" id="UP000008827"/>
    </source>
</evidence>
<dbReference type="Gene3D" id="1.10.630.10">
    <property type="entry name" value="Cytochrome P450"/>
    <property type="match status" value="1"/>
</dbReference>
<dbReference type="Pfam" id="PF00067">
    <property type="entry name" value="p450"/>
    <property type="match status" value="1"/>
</dbReference>
<accession>A0A0R0KE81</accession>
<evidence type="ECO:0000256" key="9">
    <source>
        <dbReference type="ARBA" id="ARBA00023136"/>
    </source>
</evidence>
<evidence type="ECO:0000256" key="2">
    <source>
        <dbReference type="ARBA" id="ARBA00004370"/>
    </source>
</evidence>
<evidence type="ECO:0000256" key="5">
    <source>
        <dbReference type="ARBA" id="ARBA00022723"/>
    </source>
</evidence>
<evidence type="ECO:0000313" key="11">
    <source>
        <dbReference type="EnsemblPlants" id="KRH65374"/>
    </source>
</evidence>
<keyword evidence="5" id="KW-0479">Metal-binding</keyword>
<evidence type="ECO:0000256" key="3">
    <source>
        <dbReference type="ARBA" id="ARBA00010617"/>
    </source>
</evidence>
<keyword evidence="7" id="KW-0408">Iron</keyword>
<reference evidence="10 11" key="1">
    <citation type="journal article" date="2010" name="Nature">
        <title>Genome sequence of the palaeopolyploid soybean.</title>
        <authorList>
            <person name="Schmutz J."/>
            <person name="Cannon S.B."/>
            <person name="Schlueter J."/>
            <person name="Ma J."/>
            <person name="Mitros T."/>
            <person name="Nelson W."/>
            <person name="Hyten D.L."/>
            <person name="Song Q."/>
            <person name="Thelen J.J."/>
            <person name="Cheng J."/>
            <person name="Xu D."/>
            <person name="Hellsten U."/>
            <person name="May G.D."/>
            <person name="Yu Y."/>
            <person name="Sakurai T."/>
            <person name="Umezawa T."/>
            <person name="Bhattacharyya M.K."/>
            <person name="Sandhu D."/>
            <person name="Valliyodan B."/>
            <person name="Lindquist E."/>
            <person name="Peto M."/>
            <person name="Grant D."/>
            <person name="Shu S."/>
            <person name="Goodstein D."/>
            <person name="Barry K."/>
            <person name="Futrell-Griggs M."/>
            <person name="Abernathy B."/>
            <person name="Du J."/>
            <person name="Tian Z."/>
            <person name="Zhu L."/>
            <person name="Gill N."/>
            <person name="Joshi T."/>
            <person name="Libault M."/>
            <person name="Sethuraman A."/>
            <person name="Zhang X.-C."/>
            <person name="Shinozaki K."/>
            <person name="Nguyen H.T."/>
            <person name="Wing R.A."/>
            <person name="Cregan P."/>
            <person name="Specht J."/>
            <person name="Grimwood J."/>
            <person name="Rokhsar D."/>
            <person name="Stacey G."/>
            <person name="Shoemaker R.C."/>
            <person name="Jackson S.A."/>
        </authorList>
    </citation>
    <scope>NUCLEOTIDE SEQUENCE [LARGE SCALE GENOMIC DNA]</scope>
    <source>
        <strain evidence="11">cv. Williams 82</strain>
        <tissue evidence="10">Callus</tissue>
    </source>
</reference>
<reference evidence="10" key="3">
    <citation type="submission" date="2018-07" db="EMBL/GenBank/DDBJ databases">
        <title>WGS assembly of Glycine max.</title>
        <authorList>
            <person name="Schmutz J."/>
            <person name="Cannon S."/>
            <person name="Schlueter J."/>
            <person name="Ma J."/>
            <person name="Mitros T."/>
            <person name="Nelson W."/>
            <person name="Hyten D."/>
            <person name="Song Q."/>
            <person name="Thelen J."/>
            <person name="Cheng J."/>
            <person name="Xu D."/>
            <person name="Hellsten U."/>
            <person name="May G."/>
            <person name="Yu Y."/>
            <person name="Sakurai T."/>
            <person name="Umezawa T."/>
            <person name="Bhattacharyya M."/>
            <person name="Sandhu D."/>
            <person name="Valliyodan B."/>
            <person name="Lindquist E."/>
            <person name="Peto M."/>
            <person name="Grant D."/>
            <person name="Shu S."/>
            <person name="Goodstein D."/>
            <person name="Barry K."/>
            <person name="Futrell-Griggs M."/>
            <person name="Abernathy B."/>
            <person name="Du J."/>
            <person name="Tian Z."/>
            <person name="Zhu L."/>
            <person name="Gill N."/>
            <person name="Joshi T."/>
            <person name="Libault M."/>
            <person name="Sethuraman A."/>
            <person name="Zhang X."/>
            <person name="Shinozaki K."/>
            <person name="Nguyen H."/>
            <person name="Wing R."/>
            <person name="Cregan P."/>
            <person name="Specht J."/>
            <person name="Grimwood J."/>
            <person name="Rokhsar D."/>
            <person name="Stacey G."/>
            <person name="Shoemaker R."/>
            <person name="Jackson S."/>
        </authorList>
    </citation>
    <scope>NUCLEOTIDE SEQUENCE</scope>
    <source>
        <tissue evidence="10">Callus</tissue>
    </source>
</reference>
<dbReference type="AlphaFoldDB" id="A0A0R0KE81"/>
<keyword evidence="6" id="KW-0560">Oxidoreductase</keyword>
<protein>
    <recommendedName>
        <fullName evidence="13">Cytochrome P450</fullName>
    </recommendedName>
</protein>
<evidence type="ECO:0008006" key="13">
    <source>
        <dbReference type="Google" id="ProtNLM"/>
    </source>
</evidence>
<sequence length="159" mass="17859">MLLPLVLCLALPVLFMFFIQNLSTLIKKPPHPPGPKGLPIIGNLHQLDNSILCLQLWQLSKKYDPLFSLQLGLRPAIVISSPKLAKRSSKTMTLSFVDDLNYLPNRNCPIMAQILYFPLTMSIGEKSEKFMLSISLAPSVSVSTFSSIRNFEVKQMLKK</sequence>
<reference evidence="11" key="2">
    <citation type="submission" date="2018-02" db="UniProtKB">
        <authorList>
            <consortium name="EnsemblPlants"/>
        </authorList>
    </citation>
    <scope>IDENTIFICATION</scope>
    <source>
        <strain evidence="11">Williams 82</strain>
    </source>
</reference>
<dbReference type="GO" id="GO:0020037">
    <property type="term" value="F:heme binding"/>
    <property type="evidence" value="ECO:0007669"/>
    <property type="project" value="InterPro"/>
</dbReference>
<dbReference type="PANTHER" id="PTHR47943">
    <property type="entry name" value="CYTOCHROME P450 93A3-LIKE"/>
    <property type="match status" value="1"/>
</dbReference>
<dbReference type="GO" id="GO:0004497">
    <property type="term" value="F:monooxygenase activity"/>
    <property type="evidence" value="ECO:0007669"/>
    <property type="project" value="UniProtKB-KW"/>
</dbReference>
<keyword evidence="12" id="KW-1185">Reference proteome</keyword>
<dbReference type="Gramene" id="KRH65374">
    <property type="protein sequence ID" value="KRH65374"/>
    <property type="gene ID" value="GLYMA_03G031300"/>
</dbReference>
<gene>
    <name evidence="10" type="ORF">GLYMA_03G031300</name>
</gene>
<evidence type="ECO:0000256" key="4">
    <source>
        <dbReference type="ARBA" id="ARBA00022617"/>
    </source>
</evidence>
<dbReference type="Proteomes" id="UP000008827">
    <property type="component" value="Chromosome 3"/>
</dbReference>
<dbReference type="EnsemblPlants" id="KRH65374">
    <property type="protein sequence ID" value="KRH65374"/>
    <property type="gene ID" value="GLYMA_03G031300"/>
</dbReference>
<evidence type="ECO:0000313" key="10">
    <source>
        <dbReference type="EMBL" id="KRH65374.1"/>
    </source>
</evidence>
<dbReference type="PANTHER" id="PTHR47943:SF2">
    <property type="entry name" value="CYTOCHROME P450"/>
    <property type="match status" value="1"/>
</dbReference>
<evidence type="ECO:0000256" key="8">
    <source>
        <dbReference type="ARBA" id="ARBA00023033"/>
    </source>
</evidence>
<keyword evidence="9" id="KW-0472">Membrane</keyword>
<comment type="subcellular location">
    <subcellularLocation>
        <location evidence="2">Membrane</location>
    </subcellularLocation>
</comment>
<evidence type="ECO:0000256" key="7">
    <source>
        <dbReference type="ARBA" id="ARBA00023004"/>
    </source>
</evidence>
<dbReference type="GO" id="GO:0005506">
    <property type="term" value="F:iron ion binding"/>
    <property type="evidence" value="ECO:0007669"/>
    <property type="project" value="InterPro"/>
</dbReference>
<dbReference type="InterPro" id="IPR001128">
    <property type="entry name" value="Cyt_P450"/>
</dbReference>
<keyword evidence="4" id="KW-0349">Heme</keyword>
<comment type="similarity">
    <text evidence="3">Belongs to the cytochrome P450 family.</text>
</comment>
<dbReference type="InterPro" id="IPR036396">
    <property type="entry name" value="Cyt_P450_sf"/>
</dbReference>
<dbReference type="SMR" id="A0A0R0KE81"/>
<evidence type="ECO:0000256" key="1">
    <source>
        <dbReference type="ARBA" id="ARBA00001971"/>
    </source>
</evidence>
<proteinExistence type="inferred from homology"/>